<dbReference type="Gene3D" id="3.40.50.300">
    <property type="entry name" value="P-loop containing nucleotide triphosphate hydrolases"/>
    <property type="match status" value="2"/>
</dbReference>
<gene>
    <name evidence="2" type="ORF">DFR50_13929</name>
</gene>
<evidence type="ECO:0000259" key="1">
    <source>
        <dbReference type="Pfam" id="PF13514"/>
    </source>
</evidence>
<dbReference type="PANTHER" id="PTHR41259:SF1">
    <property type="entry name" value="DOUBLE-STRAND BREAK REPAIR RAD50 ATPASE, PUTATIVE-RELATED"/>
    <property type="match status" value="1"/>
</dbReference>
<feature type="domain" description="YhaN AAA" evidence="1">
    <location>
        <begin position="1"/>
        <end position="214"/>
    </location>
</feature>
<sequence length="1156" mass="124187">MRIERLDLVRYGRFSDYPIDFGARPERGPDFHVIYGLNEAGKSTVAAAILDLLFGIEDRSAYGAAKGKASVPNWHAYNSMRIGARLDLNGTAVEVARLKRDRASLVDKDNLAFDEAVLRAELGGVDREAFRMMFSLDDESLEKGGEAILESKGDLGRLLFSASAGLSEMSGRLDRLRDQAEKFYKPRGKITELAEKKRALDSLREERDRLDTAASAYADLLARRDEAKAAHDAAVRTLGARRSRAEAIRRLLAALPRLAALAEAERRLAPLAGLPTPPPGWPEALGRLQAEAIRLVARRESADTAVKGLEAELERIGDDPEAVALLPRVEGWRSLRSRWDTARDIPVRRNELTARQAVVADILRRLGREGEAAPKALLLPARTVGALEDLIAARSGVESKRASARGTLEAAKAALAEAVEAAPPAEAGSARTEMLERRLAAARRDASGARLAAAREELESAGRKVVAAMAALKPWSGHPEALAEAAVPSAAEAAGLRTREAEIRARRRAAADAFAQKSAEVLRLEAEAAAAGAGDLVGDAAASDLRAARDDAWRRHRGALSADTADAFEGAMRRDDAASAARLAHARELASLRERAVILAGVRVDRARAQADVEAAEKDETALAHEIAGLMPAAAPAGRDALGFLDAWRTKRDEALALVLHAQAAKETVRRVADDAERARKALGEGLAAAGVAHDADAGMAALIDSAEAAVAAAARAEALHAKVRERRAEVLRAESRLATAEEDDARWRRAWRDACAESWLAEGPAPPTVGAMRQTLKALEELRAGLKDCADLEHRIAAMARDRAAFADEVAAVGEALGFPPDEDASRLADAVVARATAAQDARRRRTERAEALVAARTTLDEIGAALAVNRRLEQEMTSFFGVATLPDVAAKLDDCKRREALREELANESRAIVASGVAGSFDAARAALEAADRTSLEQELADCDARAPQEEAAHAERFAALTEAERALAAVGGDDAVARIEEKRRTILEEIKDGARRYLALRAGVAAADQALKLYRDRHRGAMMERASQAFCEISRGAYRGLSTQPEGQSETLIALGADGGSKSAGQLSKGARFQLYLALRVAGFHELARSRRPAPFVADDIMETFDDFRAEEALKLFADMGTVGQVIYLTHHGRLAEIAQKICPTARLHELKA</sequence>
<organism evidence="2 3">
    <name type="scientific">Roseiarcus fermentans</name>
    <dbReference type="NCBI Taxonomy" id="1473586"/>
    <lineage>
        <taxon>Bacteria</taxon>
        <taxon>Pseudomonadati</taxon>
        <taxon>Pseudomonadota</taxon>
        <taxon>Alphaproteobacteria</taxon>
        <taxon>Hyphomicrobiales</taxon>
        <taxon>Roseiarcaceae</taxon>
        <taxon>Roseiarcus</taxon>
    </lineage>
</organism>
<proteinExistence type="predicted"/>
<keyword evidence="3" id="KW-1185">Reference proteome</keyword>
<accession>A0A366EQ61</accession>
<evidence type="ECO:0000313" key="2">
    <source>
        <dbReference type="EMBL" id="RBP04552.1"/>
    </source>
</evidence>
<dbReference type="OrthoDB" id="9764467at2"/>
<dbReference type="PANTHER" id="PTHR41259">
    <property type="entry name" value="DOUBLE-STRAND BREAK REPAIR RAD50 ATPASE, PUTATIVE-RELATED"/>
    <property type="match status" value="1"/>
</dbReference>
<dbReference type="AlphaFoldDB" id="A0A366EQ61"/>
<dbReference type="SUPFAM" id="SSF52540">
    <property type="entry name" value="P-loop containing nucleoside triphosphate hydrolases"/>
    <property type="match status" value="1"/>
</dbReference>
<dbReference type="EMBL" id="QNRK01000039">
    <property type="protein sequence ID" value="RBP04552.1"/>
    <property type="molecule type" value="Genomic_DNA"/>
</dbReference>
<protein>
    <submittedName>
        <fullName evidence="2">Uncharacterized protein YhaN</fullName>
    </submittedName>
</protein>
<dbReference type="Proteomes" id="UP000253529">
    <property type="component" value="Unassembled WGS sequence"/>
</dbReference>
<dbReference type="RefSeq" id="WP_113892117.1">
    <property type="nucleotide sequence ID" value="NZ_QNRK01000039.1"/>
</dbReference>
<name>A0A366EQ61_9HYPH</name>
<reference evidence="2 3" key="1">
    <citation type="submission" date="2018-06" db="EMBL/GenBank/DDBJ databases">
        <title>Genomic Encyclopedia of Type Strains, Phase IV (KMG-IV): sequencing the most valuable type-strain genomes for metagenomic binning, comparative biology and taxonomic classification.</title>
        <authorList>
            <person name="Goeker M."/>
        </authorList>
    </citation>
    <scope>NUCLEOTIDE SEQUENCE [LARGE SCALE GENOMIC DNA]</scope>
    <source>
        <strain evidence="2 3">DSM 24875</strain>
    </source>
</reference>
<dbReference type="Pfam" id="PF13514">
    <property type="entry name" value="AAA_27"/>
    <property type="match status" value="1"/>
</dbReference>
<dbReference type="InterPro" id="IPR027417">
    <property type="entry name" value="P-loop_NTPase"/>
</dbReference>
<dbReference type="InterPro" id="IPR038734">
    <property type="entry name" value="YhaN_AAA"/>
</dbReference>
<comment type="caution">
    <text evidence="2">The sequence shown here is derived from an EMBL/GenBank/DDBJ whole genome shotgun (WGS) entry which is preliminary data.</text>
</comment>
<evidence type="ECO:0000313" key="3">
    <source>
        <dbReference type="Proteomes" id="UP000253529"/>
    </source>
</evidence>